<reference evidence="8" key="1">
    <citation type="submission" date="2024-06" db="EMBL/GenBank/DDBJ databases">
        <title>Genome assembly of the Oeneis chryxus ivallda.</title>
        <authorList>
            <person name="MacDonald Z."/>
            <person name="Shaffer H.B."/>
            <person name="Gillespie T."/>
            <person name="Marimuthu M.P.A."/>
            <person name="Nguyen O."/>
            <person name="Fairbairn C.W."/>
            <person name="Seligmann W.E."/>
            <person name="Escalona M."/>
            <person name="Miller C."/>
            <person name="Toffelmier E."/>
        </authorList>
    </citation>
    <scope>NUCLEOTIDE SEQUENCE</scope>
    <source>
        <strain evidence="8">CCGP_102_HBS-TG_Oc004</strain>
    </source>
</reference>
<dbReference type="PANTHER" id="PTHR30471:SF3">
    <property type="entry name" value="UPF0758 PROTEIN YEES-RELATED"/>
    <property type="match status" value="1"/>
</dbReference>
<dbReference type="InterPro" id="IPR001405">
    <property type="entry name" value="UPF0758"/>
</dbReference>
<dbReference type="GO" id="GO:0046872">
    <property type="term" value="F:metal ion binding"/>
    <property type="evidence" value="ECO:0007669"/>
    <property type="project" value="UniProtKB-KW"/>
</dbReference>
<dbReference type="PROSITE" id="PS01302">
    <property type="entry name" value="UPF0758"/>
    <property type="match status" value="1"/>
</dbReference>
<evidence type="ECO:0000256" key="3">
    <source>
        <dbReference type="ARBA" id="ARBA00022801"/>
    </source>
</evidence>
<gene>
    <name evidence="8" type="primary">radC</name>
    <name evidence="8" type="ORF">ABS861_00845</name>
</gene>
<dbReference type="NCBIfam" id="NF000642">
    <property type="entry name" value="PRK00024.1"/>
    <property type="match status" value="1"/>
</dbReference>
<sequence>MKDYKKGHRKRLRERIILDNGQSLLDYEILEHILYSAYSRIDVKPVAKSLIENLGSLNKVFNADLEALQNIEGVNNAAISAIFCVKQAFVRSAREEIKDLPIINNWKKLLDYLKASIGSLNKENFRVIYMNKKYRLIAEDLQNFGTVDQTSIHVREIIRRALLIGSTSIVISHNHPSGDIQPSSSDMFLTRQLAEACKSIGIELIDHIIITFSSYFSFKENRLLLE</sequence>
<evidence type="ECO:0000256" key="1">
    <source>
        <dbReference type="ARBA" id="ARBA00022670"/>
    </source>
</evidence>
<evidence type="ECO:0000256" key="5">
    <source>
        <dbReference type="ARBA" id="ARBA00023049"/>
    </source>
</evidence>
<dbReference type="CDD" id="cd08071">
    <property type="entry name" value="MPN_DUF2466"/>
    <property type="match status" value="1"/>
</dbReference>
<protein>
    <submittedName>
        <fullName evidence="8">DNA repair protein RadC</fullName>
    </submittedName>
</protein>
<evidence type="ECO:0000256" key="6">
    <source>
        <dbReference type="RuleBase" id="RU003797"/>
    </source>
</evidence>
<dbReference type="Gene3D" id="3.40.140.10">
    <property type="entry name" value="Cytidine Deaminase, domain 2"/>
    <property type="match status" value="1"/>
</dbReference>
<keyword evidence="2" id="KW-0479">Metal-binding</keyword>
<dbReference type="InterPro" id="IPR025657">
    <property type="entry name" value="RadC_JAB"/>
</dbReference>
<keyword evidence="4" id="KW-0862">Zinc</keyword>
<dbReference type="PANTHER" id="PTHR30471">
    <property type="entry name" value="DNA REPAIR PROTEIN RADC"/>
    <property type="match status" value="1"/>
</dbReference>
<dbReference type="InterPro" id="IPR020891">
    <property type="entry name" value="UPF0758_CS"/>
</dbReference>
<dbReference type="PROSITE" id="PS50249">
    <property type="entry name" value="MPN"/>
    <property type="match status" value="1"/>
</dbReference>
<dbReference type="AlphaFoldDB" id="A0AAU7YMF1"/>
<evidence type="ECO:0000313" key="8">
    <source>
        <dbReference type="EMBL" id="XCA35099.1"/>
    </source>
</evidence>
<proteinExistence type="inferred from homology"/>
<dbReference type="InterPro" id="IPR037518">
    <property type="entry name" value="MPN"/>
</dbReference>
<keyword evidence="1" id="KW-0645">Protease</keyword>
<evidence type="ECO:0000256" key="4">
    <source>
        <dbReference type="ARBA" id="ARBA00022833"/>
    </source>
</evidence>
<keyword evidence="3" id="KW-0378">Hydrolase</keyword>
<evidence type="ECO:0000259" key="7">
    <source>
        <dbReference type="PROSITE" id="PS50249"/>
    </source>
</evidence>
<feature type="domain" description="MPN" evidence="7">
    <location>
        <begin position="102"/>
        <end position="224"/>
    </location>
</feature>
<dbReference type="EMBL" id="CP158587">
    <property type="protein sequence ID" value="XCA35099.1"/>
    <property type="molecule type" value="Genomic_DNA"/>
</dbReference>
<organism evidence="8">
    <name type="scientific">Wolbachia endosymbiont of Oeneis ivallda</name>
    <dbReference type="NCBI Taxonomy" id="3171168"/>
    <lineage>
        <taxon>Bacteria</taxon>
        <taxon>Pseudomonadati</taxon>
        <taxon>Pseudomonadota</taxon>
        <taxon>Alphaproteobacteria</taxon>
        <taxon>Rickettsiales</taxon>
        <taxon>Anaplasmataceae</taxon>
        <taxon>Wolbachieae</taxon>
        <taxon>Wolbachia</taxon>
    </lineage>
</organism>
<keyword evidence="5" id="KW-0482">Metalloprotease</keyword>
<dbReference type="GO" id="GO:0008237">
    <property type="term" value="F:metallopeptidase activity"/>
    <property type="evidence" value="ECO:0007669"/>
    <property type="project" value="UniProtKB-KW"/>
</dbReference>
<dbReference type="SUPFAM" id="SSF47781">
    <property type="entry name" value="RuvA domain 2-like"/>
    <property type="match status" value="1"/>
</dbReference>
<dbReference type="NCBIfam" id="TIGR00608">
    <property type="entry name" value="radc"/>
    <property type="match status" value="1"/>
</dbReference>
<evidence type="ECO:0000256" key="2">
    <source>
        <dbReference type="ARBA" id="ARBA00022723"/>
    </source>
</evidence>
<dbReference type="InterPro" id="IPR010994">
    <property type="entry name" value="RuvA_2-like"/>
</dbReference>
<dbReference type="GO" id="GO:0006508">
    <property type="term" value="P:proteolysis"/>
    <property type="evidence" value="ECO:0007669"/>
    <property type="project" value="UniProtKB-KW"/>
</dbReference>
<comment type="similarity">
    <text evidence="6">Belongs to the UPF0758 family.</text>
</comment>
<name>A0AAU7YMF1_9RICK</name>
<accession>A0AAU7YMF1</accession>
<dbReference type="Pfam" id="PF04002">
    <property type="entry name" value="RadC"/>
    <property type="match status" value="1"/>
</dbReference>